<organism evidence="1 2">
    <name type="scientific">Rhododendron molle</name>
    <name type="common">Chinese azalea</name>
    <name type="synonym">Azalea mollis</name>
    <dbReference type="NCBI Taxonomy" id="49168"/>
    <lineage>
        <taxon>Eukaryota</taxon>
        <taxon>Viridiplantae</taxon>
        <taxon>Streptophyta</taxon>
        <taxon>Embryophyta</taxon>
        <taxon>Tracheophyta</taxon>
        <taxon>Spermatophyta</taxon>
        <taxon>Magnoliopsida</taxon>
        <taxon>eudicotyledons</taxon>
        <taxon>Gunneridae</taxon>
        <taxon>Pentapetalae</taxon>
        <taxon>asterids</taxon>
        <taxon>Ericales</taxon>
        <taxon>Ericaceae</taxon>
        <taxon>Ericoideae</taxon>
        <taxon>Rhodoreae</taxon>
        <taxon>Rhododendron</taxon>
    </lineage>
</organism>
<keyword evidence="2" id="KW-1185">Reference proteome</keyword>
<name>A0ACC0P0G7_RHOML</name>
<dbReference type="Proteomes" id="UP001062846">
    <property type="component" value="Chromosome 4"/>
</dbReference>
<dbReference type="EMBL" id="CM046391">
    <property type="protein sequence ID" value="KAI8558651.1"/>
    <property type="molecule type" value="Genomic_DNA"/>
</dbReference>
<sequence length="455" mass="51759">MRVLLVHRVITLTDSGDRIECDSISALHSSPSFLCLTLHQSFQLMSTNLTQSTTAPAKDLPKDIIIDILSRLPVRSLVQFYCVCKSWYALRLNPNFISKYFHHSTLSTANHGDRSFFLLTRHQSKAITLLSGTKSVDIPINMDIPFLNISKPLRISGSCHGLVCLSVMPIASILIIWNPATRVFKDLPVSNVKRPNAGPIKVVLGFGFDSGSNDYKVLRIVNYCYPLNQVEIYSLGTDTWREIQANVRFIIFEASSRVFVRGRFHWTALGFRELNGRELIVTFDLEEEVFSQFMLPNFSRESDNNDGDDDDDDEDDEGRLGWHLVAWKDSIGLIVYPNHSKDKKFDMWVMNEYGVAGSWTKYMSFGPYPRVNKPLGCRMNGEVLLHKENGELVLYDPATQEFKNVPVNDVPYCSEVFNHVESLVPIKGGKDLEEANMYTVVPDLFFVRKIDLLLE</sequence>
<reference evidence="1" key="1">
    <citation type="submission" date="2022-02" db="EMBL/GenBank/DDBJ databases">
        <title>Plant Genome Project.</title>
        <authorList>
            <person name="Zhang R.-G."/>
        </authorList>
    </citation>
    <scope>NUCLEOTIDE SEQUENCE</scope>
    <source>
        <strain evidence="1">AT1</strain>
    </source>
</reference>
<accession>A0ACC0P0G7</accession>
<gene>
    <name evidence="1" type="ORF">RHMOL_Rhmol04G0113200</name>
</gene>
<proteinExistence type="predicted"/>
<evidence type="ECO:0000313" key="2">
    <source>
        <dbReference type="Proteomes" id="UP001062846"/>
    </source>
</evidence>
<comment type="caution">
    <text evidence="1">The sequence shown here is derived from an EMBL/GenBank/DDBJ whole genome shotgun (WGS) entry which is preliminary data.</text>
</comment>
<evidence type="ECO:0000313" key="1">
    <source>
        <dbReference type="EMBL" id="KAI8558651.1"/>
    </source>
</evidence>
<protein>
    <submittedName>
        <fullName evidence="1">Uncharacterized protein</fullName>
    </submittedName>
</protein>